<dbReference type="Proteomes" id="UP000192161">
    <property type="component" value="Plasmid pJM3C"/>
</dbReference>
<dbReference type="AlphaFoldDB" id="A0AA34TGG7"/>
<protein>
    <submittedName>
        <fullName evidence="1">Uncharacterized protein</fullName>
    </submittedName>
</protein>
<organism evidence="1 2">
    <name type="scientific">Lactococcus lactis subsp. cremoris</name>
    <name type="common">Streptococcus cremoris</name>
    <dbReference type="NCBI Taxonomy" id="1359"/>
    <lineage>
        <taxon>Bacteria</taxon>
        <taxon>Bacillati</taxon>
        <taxon>Bacillota</taxon>
        <taxon>Bacilli</taxon>
        <taxon>Lactobacillales</taxon>
        <taxon>Streptococcaceae</taxon>
        <taxon>Lactococcus</taxon>
    </lineage>
</organism>
<keyword evidence="1" id="KW-0614">Plasmid</keyword>
<sequence length="68" mass="8130">MGIVTPTPTPPPSNDNFFKQIEKLQANFSKEDNKIWTDVNKEYKKLKNKKSKTEQHEKTWYQTMIKEE</sequence>
<accession>A0AA34TGG7</accession>
<evidence type="ECO:0000313" key="2">
    <source>
        <dbReference type="Proteomes" id="UP000192161"/>
    </source>
</evidence>
<reference evidence="1 2" key="1">
    <citation type="journal article" date="2017" name="BMC Genomics">
        <title>Comparative and functional genomics of the Lactococcus lactis taxon; insights into evolution and niche adaptation.</title>
        <authorList>
            <person name="Kelleher P."/>
            <person name="Bottacini F."/>
            <person name="Mahony J."/>
            <person name="Kilcawley K.N."/>
            <person name="van Sinderen D."/>
        </authorList>
    </citation>
    <scope>NUCLEOTIDE SEQUENCE [LARGE SCALE GENOMIC DNA]</scope>
    <source>
        <strain evidence="1 2">JM3</strain>
    </source>
</reference>
<dbReference type="EMBL" id="CP016739">
    <property type="protein sequence ID" value="ARE22171.1"/>
    <property type="molecule type" value="Genomic_DNA"/>
</dbReference>
<proteinExistence type="predicted"/>
<evidence type="ECO:0000313" key="1">
    <source>
        <dbReference type="EMBL" id="ARE22171.1"/>
    </source>
</evidence>
<gene>
    <name evidence="1" type="ORF">LLJM3_04070</name>
</gene>
<dbReference type="RefSeq" id="WP_063284060.1">
    <property type="nucleotide sequence ID" value="NZ_CP016739.2"/>
</dbReference>
<geneLocation type="plasmid" evidence="1 2">
    <name>pJM3C</name>
</geneLocation>
<name>A0AA34TGG7_LACLC</name>